<dbReference type="Pfam" id="PF13489">
    <property type="entry name" value="Methyltransf_23"/>
    <property type="match status" value="1"/>
</dbReference>
<dbReference type="SUPFAM" id="SSF53335">
    <property type="entry name" value="S-adenosyl-L-methionine-dependent methyltransferases"/>
    <property type="match status" value="1"/>
</dbReference>
<sequence>MVTLSCLDVDGDSIETCFAKTRLEQLLSSLTANCEDLVEIVFRDTDSFIDESIILDVLKQFSGRSITVTFNGGILGSVPLSISLNGGAEARSMYVSKQSISGVNFSLNRSLRKAVFRSLIEAFPFLRTATFAEVSQKLKCEDARDLILTYGDKDKTLINQPVCPNCGFSGLTPLYHSEGNTITGFLCNEHSVYSRCNECELVFLKRQLGSSDLHTYYREEVYPRSDASVMHLERWQNLDSKTTSHYDNYTHTLPLLNSAPKVLDLGCGNGDFVAFIKHKIPGSLVTGVDWFIPQGLQDAFEQIGIEYYNAKLSEFAEQTHLSGYFDLISLWEVIEHLNIDDLKSMLCSLKKVMSKQSVLILSTPDFDDPFCQSLDFWNMAAGEHISVFNFNSLSRLLAECGFKIDKIERESVTTKKSNAWYQYGAETNSSLAGKGNAQIMEVLLDNDTLREPFKRMCRDKKLGSELIVFASLSFA</sequence>
<gene>
    <name evidence="1" type="ORF">DRW07_16870</name>
</gene>
<keyword evidence="2" id="KW-1185">Reference proteome</keyword>
<dbReference type="GO" id="GO:0032259">
    <property type="term" value="P:methylation"/>
    <property type="evidence" value="ECO:0007669"/>
    <property type="project" value="UniProtKB-KW"/>
</dbReference>
<evidence type="ECO:0000313" key="2">
    <source>
        <dbReference type="Proteomes" id="UP000275281"/>
    </source>
</evidence>
<dbReference type="EMBL" id="RPOK01000006">
    <property type="protein sequence ID" value="RPJ64992.1"/>
    <property type="molecule type" value="Genomic_DNA"/>
</dbReference>
<organism evidence="1 2">
    <name type="scientific">Alteromonas sediminis</name>
    <dbReference type="NCBI Taxonomy" id="2259342"/>
    <lineage>
        <taxon>Bacteria</taxon>
        <taxon>Pseudomonadati</taxon>
        <taxon>Pseudomonadota</taxon>
        <taxon>Gammaproteobacteria</taxon>
        <taxon>Alteromonadales</taxon>
        <taxon>Alteromonadaceae</taxon>
        <taxon>Alteromonas/Salinimonas group</taxon>
        <taxon>Alteromonas</taxon>
    </lineage>
</organism>
<dbReference type="AlphaFoldDB" id="A0A3N5XWH4"/>
<comment type="caution">
    <text evidence="1">The sequence shown here is derived from an EMBL/GenBank/DDBJ whole genome shotgun (WGS) entry which is preliminary data.</text>
</comment>
<protein>
    <submittedName>
        <fullName evidence="1">Class I SAM-dependent methyltransferase</fullName>
    </submittedName>
</protein>
<proteinExistence type="predicted"/>
<dbReference type="PANTHER" id="PTHR43861">
    <property type="entry name" value="TRANS-ACONITATE 2-METHYLTRANSFERASE-RELATED"/>
    <property type="match status" value="1"/>
</dbReference>
<name>A0A3N5XWH4_9ALTE</name>
<dbReference type="InterPro" id="IPR029063">
    <property type="entry name" value="SAM-dependent_MTases_sf"/>
</dbReference>
<keyword evidence="1" id="KW-0808">Transferase</keyword>
<dbReference type="GO" id="GO:0008168">
    <property type="term" value="F:methyltransferase activity"/>
    <property type="evidence" value="ECO:0007669"/>
    <property type="project" value="UniProtKB-KW"/>
</dbReference>
<keyword evidence="1" id="KW-0489">Methyltransferase</keyword>
<dbReference type="CDD" id="cd02440">
    <property type="entry name" value="AdoMet_MTases"/>
    <property type="match status" value="1"/>
</dbReference>
<dbReference type="Gene3D" id="3.40.50.150">
    <property type="entry name" value="Vaccinia Virus protein VP39"/>
    <property type="match status" value="1"/>
</dbReference>
<dbReference type="OrthoDB" id="9760689at2"/>
<dbReference type="Proteomes" id="UP000275281">
    <property type="component" value="Unassembled WGS sequence"/>
</dbReference>
<reference evidence="1 2" key="1">
    <citation type="submission" date="2018-11" db="EMBL/GenBank/DDBJ databases">
        <authorList>
            <person name="Ye M.-Q."/>
            <person name="Du Z.-J."/>
        </authorList>
    </citation>
    <scope>NUCLEOTIDE SEQUENCE [LARGE SCALE GENOMIC DNA]</scope>
    <source>
        <strain evidence="1 2">U0105</strain>
    </source>
</reference>
<evidence type="ECO:0000313" key="1">
    <source>
        <dbReference type="EMBL" id="RPJ64992.1"/>
    </source>
</evidence>
<accession>A0A3N5XWH4</accession>